<reference evidence="3" key="1">
    <citation type="submission" date="2023-07" db="EMBL/GenBank/DDBJ databases">
        <title>Black Yeasts Isolated from many extreme environments.</title>
        <authorList>
            <person name="Coleine C."/>
            <person name="Stajich J.E."/>
            <person name="Selbmann L."/>
        </authorList>
    </citation>
    <scope>NUCLEOTIDE SEQUENCE</scope>
    <source>
        <strain evidence="3">CCFEE 5485</strain>
    </source>
</reference>
<feature type="region of interest" description="Disordered" evidence="2">
    <location>
        <begin position="153"/>
        <end position="237"/>
    </location>
</feature>
<evidence type="ECO:0000256" key="1">
    <source>
        <dbReference type="ARBA" id="ARBA00011353"/>
    </source>
</evidence>
<feature type="compositionally biased region" description="Low complexity" evidence="2">
    <location>
        <begin position="220"/>
        <end position="237"/>
    </location>
</feature>
<dbReference type="SUPFAM" id="SSF54160">
    <property type="entry name" value="Chromo domain-like"/>
    <property type="match status" value="1"/>
</dbReference>
<feature type="region of interest" description="Disordered" evidence="2">
    <location>
        <begin position="70"/>
        <end position="92"/>
    </location>
</feature>
<dbReference type="AlphaFoldDB" id="A0AAE0TNC8"/>
<comment type="caution">
    <text evidence="3">The sequence shown here is derived from an EMBL/GenBank/DDBJ whole genome shotgun (WGS) entry which is preliminary data.</text>
</comment>
<organism evidence="3 4">
    <name type="scientific">Recurvomyces mirabilis</name>
    <dbReference type="NCBI Taxonomy" id="574656"/>
    <lineage>
        <taxon>Eukaryota</taxon>
        <taxon>Fungi</taxon>
        <taxon>Dikarya</taxon>
        <taxon>Ascomycota</taxon>
        <taxon>Pezizomycotina</taxon>
        <taxon>Dothideomycetes</taxon>
        <taxon>Dothideomycetidae</taxon>
        <taxon>Mycosphaerellales</taxon>
        <taxon>Teratosphaeriaceae</taxon>
        <taxon>Recurvomyces</taxon>
    </lineage>
</organism>
<dbReference type="Gene3D" id="2.40.50.40">
    <property type="match status" value="1"/>
</dbReference>
<feature type="region of interest" description="Disordered" evidence="2">
    <location>
        <begin position="288"/>
        <end position="357"/>
    </location>
</feature>
<feature type="compositionally biased region" description="Polar residues" evidence="2">
    <location>
        <begin position="179"/>
        <end position="196"/>
    </location>
</feature>
<comment type="subunit">
    <text evidence="1">Component of the NuA4 histone acetyltransferase complex.</text>
</comment>
<protein>
    <recommendedName>
        <fullName evidence="5">Chromo domain-containing protein</fullName>
    </recommendedName>
</protein>
<name>A0AAE0TNC8_9PEZI</name>
<dbReference type="CDD" id="cd00024">
    <property type="entry name" value="CD_CSD"/>
    <property type="match status" value="1"/>
</dbReference>
<feature type="compositionally biased region" description="Low complexity" evidence="2">
    <location>
        <begin position="327"/>
        <end position="340"/>
    </location>
</feature>
<accession>A0AAE0TNC8</accession>
<evidence type="ECO:0000256" key="2">
    <source>
        <dbReference type="SAM" id="MobiDB-lite"/>
    </source>
</evidence>
<feature type="compositionally biased region" description="Polar residues" evidence="2">
    <location>
        <begin position="289"/>
        <end position="300"/>
    </location>
</feature>
<dbReference type="InterPro" id="IPR016197">
    <property type="entry name" value="Chromo-like_dom_sf"/>
</dbReference>
<dbReference type="Proteomes" id="UP001274830">
    <property type="component" value="Unassembled WGS sequence"/>
</dbReference>
<dbReference type="EMBL" id="JAUTXT010000067">
    <property type="protein sequence ID" value="KAK3669919.1"/>
    <property type="molecule type" value="Genomic_DNA"/>
</dbReference>
<keyword evidence="4" id="KW-1185">Reference proteome</keyword>
<evidence type="ECO:0000313" key="4">
    <source>
        <dbReference type="Proteomes" id="UP001274830"/>
    </source>
</evidence>
<sequence>MASAASLDKMVFYRGPPSQSTARKSFEHFAAARSRPGEAVFSFSSACHQPPADYPGAGMDTGSRVASMIAPSHGRELHPSQPLSRAAGSSSCGGTMQIPDATFSTVSIASTAASLSDSHVSLAESVVAACSSPLQIERPPTRGSVAELLGHAEKPCGDTTTSAEPGVWSRTEDTDDNLEVSSTGGVSARELSTGQPSARFIGRPSPPTCLEPDRHATGLSSSTSIPSADSDGSDGDAVSRLSSYIADLSRQAASLHGTSSRRPTWGLDNDIQFAVADRGTIARPRLQKSLASSAQFQSRRLATAPTGDSESESEAPRKPYRRLRTKPSSCPASSSANSLSRPRHSTRPKVVSRPSGPTWAVARITNSRRRRSKLYYRVRWRDTWEPADCLQGSADTAIQEYEDAAK</sequence>
<evidence type="ECO:0008006" key="5">
    <source>
        <dbReference type="Google" id="ProtNLM"/>
    </source>
</evidence>
<proteinExistence type="predicted"/>
<gene>
    <name evidence="3" type="ORF">LTR78_010170</name>
</gene>
<feature type="compositionally biased region" description="Polar residues" evidence="2">
    <location>
        <begin position="81"/>
        <end position="92"/>
    </location>
</feature>
<evidence type="ECO:0000313" key="3">
    <source>
        <dbReference type="EMBL" id="KAK3669919.1"/>
    </source>
</evidence>